<name>A0A2U1KGR0_ARTAN</name>
<dbReference type="GO" id="GO:0032549">
    <property type="term" value="F:ribonucleoside binding"/>
    <property type="evidence" value="ECO:0007669"/>
    <property type="project" value="InterPro"/>
</dbReference>
<dbReference type="EC" id="2.7.7.6" evidence="2"/>
<evidence type="ECO:0000256" key="6">
    <source>
        <dbReference type="ARBA" id="ARBA00023163"/>
    </source>
</evidence>
<evidence type="ECO:0000259" key="7">
    <source>
        <dbReference type="Pfam" id="PF00562"/>
    </source>
</evidence>
<keyword evidence="5" id="KW-0548">Nucleotidyltransferase</keyword>
<accession>A0A2U1KGR0</accession>
<keyword evidence="3" id="KW-0240">DNA-directed RNA polymerase</keyword>
<evidence type="ECO:0000256" key="3">
    <source>
        <dbReference type="ARBA" id="ARBA00022478"/>
    </source>
</evidence>
<dbReference type="InterPro" id="IPR015712">
    <property type="entry name" value="DNA-dir_RNA_pol_su2"/>
</dbReference>
<keyword evidence="6" id="KW-0804">Transcription</keyword>
<evidence type="ECO:0000313" key="8">
    <source>
        <dbReference type="EMBL" id="PWA35967.1"/>
    </source>
</evidence>
<evidence type="ECO:0000256" key="2">
    <source>
        <dbReference type="ARBA" id="ARBA00012418"/>
    </source>
</evidence>
<dbReference type="Gene3D" id="2.40.270.10">
    <property type="entry name" value="DNA-directed RNA polymerase, subunit 2, domain 6"/>
    <property type="match status" value="1"/>
</dbReference>
<feature type="domain" description="DNA-directed RNA polymerase subunit 2 hybrid-binding" evidence="7">
    <location>
        <begin position="25"/>
        <end position="92"/>
    </location>
</feature>
<dbReference type="GO" id="GO:0003677">
    <property type="term" value="F:DNA binding"/>
    <property type="evidence" value="ECO:0007669"/>
    <property type="project" value="InterPro"/>
</dbReference>
<gene>
    <name evidence="8" type="ORF">CTI12_AA604550</name>
</gene>
<dbReference type="PANTHER" id="PTHR20856">
    <property type="entry name" value="DNA-DIRECTED RNA POLYMERASE I SUBUNIT 2"/>
    <property type="match status" value="1"/>
</dbReference>
<protein>
    <recommendedName>
        <fullName evidence="2">DNA-directed RNA polymerase</fullName>
        <ecNumber evidence="2">2.7.7.6</ecNumber>
    </recommendedName>
</protein>
<reference evidence="8 9" key="1">
    <citation type="journal article" date="2018" name="Mol. Plant">
        <title>The genome of Artemisia annua provides insight into the evolution of Asteraceae family and artemisinin biosynthesis.</title>
        <authorList>
            <person name="Shen Q."/>
            <person name="Zhang L."/>
            <person name="Liao Z."/>
            <person name="Wang S."/>
            <person name="Yan T."/>
            <person name="Shi P."/>
            <person name="Liu M."/>
            <person name="Fu X."/>
            <person name="Pan Q."/>
            <person name="Wang Y."/>
            <person name="Lv Z."/>
            <person name="Lu X."/>
            <person name="Zhang F."/>
            <person name="Jiang W."/>
            <person name="Ma Y."/>
            <person name="Chen M."/>
            <person name="Hao X."/>
            <person name="Li L."/>
            <person name="Tang Y."/>
            <person name="Lv G."/>
            <person name="Zhou Y."/>
            <person name="Sun X."/>
            <person name="Brodelius P.E."/>
            <person name="Rose J.K.C."/>
            <person name="Tang K."/>
        </authorList>
    </citation>
    <scope>NUCLEOTIDE SEQUENCE [LARGE SCALE GENOMIC DNA]</scope>
    <source>
        <strain evidence="9">cv. Huhao1</strain>
        <tissue evidence="8">Leaf</tissue>
    </source>
</reference>
<keyword evidence="4" id="KW-0808">Transferase</keyword>
<comment type="caution">
    <text evidence="8">The sequence shown here is derived from an EMBL/GenBank/DDBJ whole genome shotgun (WGS) entry which is preliminary data.</text>
</comment>
<dbReference type="GO" id="GO:0000428">
    <property type="term" value="C:DNA-directed RNA polymerase complex"/>
    <property type="evidence" value="ECO:0007669"/>
    <property type="project" value="UniProtKB-KW"/>
</dbReference>
<dbReference type="GO" id="GO:0003899">
    <property type="term" value="F:DNA-directed RNA polymerase activity"/>
    <property type="evidence" value="ECO:0007669"/>
    <property type="project" value="UniProtKB-EC"/>
</dbReference>
<organism evidence="8 9">
    <name type="scientific">Artemisia annua</name>
    <name type="common">Sweet wormwood</name>
    <dbReference type="NCBI Taxonomy" id="35608"/>
    <lineage>
        <taxon>Eukaryota</taxon>
        <taxon>Viridiplantae</taxon>
        <taxon>Streptophyta</taxon>
        <taxon>Embryophyta</taxon>
        <taxon>Tracheophyta</taxon>
        <taxon>Spermatophyta</taxon>
        <taxon>Magnoliopsida</taxon>
        <taxon>eudicotyledons</taxon>
        <taxon>Gunneridae</taxon>
        <taxon>Pentapetalae</taxon>
        <taxon>asterids</taxon>
        <taxon>campanulids</taxon>
        <taxon>Asterales</taxon>
        <taxon>Asteraceae</taxon>
        <taxon>Asteroideae</taxon>
        <taxon>Anthemideae</taxon>
        <taxon>Artemisiinae</taxon>
        <taxon>Artemisia</taxon>
    </lineage>
</organism>
<dbReference type="STRING" id="35608.A0A2U1KGR0"/>
<dbReference type="OrthoDB" id="1726124at2759"/>
<evidence type="ECO:0000256" key="1">
    <source>
        <dbReference type="ARBA" id="ARBA00006835"/>
    </source>
</evidence>
<dbReference type="InterPro" id="IPR007120">
    <property type="entry name" value="DNA-dir_RNAP_su2_dom"/>
</dbReference>
<sequence length="104" mass="11638">MNPDDAYSETYTYCEIHPSLILGVCAFIIPFPDHNQSPRNTYEISNGKAGDGYETSAYVLYYPQKPLVTTHAMEHLHFRHLLVGINAIVAILATPDTTKKILLS</sequence>
<dbReference type="Proteomes" id="UP000245207">
    <property type="component" value="Unassembled WGS sequence"/>
</dbReference>
<keyword evidence="9" id="KW-1185">Reference proteome</keyword>
<evidence type="ECO:0000256" key="5">
    <source>
        <dbReference type="ARBA" id="ARBA00022695"/>
    </source>
</evidence>
<proteinExistence type="inferred from homology"/>
<dbReference type="EMBL" id="PKPP01019030">
    <property type="protein sequence ID" value="PWA35967.1"/>
    <property type="molecule type" value="Genomic_DNA"/>
</dbReference>
<evidence type="ECO:0000313" key="9">
    <source>
        <dbReference type="Proteomes" id="UP000245207"/>
    </source>
</evidence>
<dbReference type="GO" id="GO:0006351">
    <property type="term" value="P:DNA-templated transcription"/>
    <property type="evidence" value="ECO:0007669"/>
    <property type="project" value="InterPro"/>
</dbReference>
<dbReference type="Pfam" id="PF00562">
    <property type="entry name" value="RNA_pol_Rpb2_6"/>
    <property type="match status" value="1"/>
</dbReference>
<comment type="similarity">
    <text evidence="1">Belongs to the RNA polymerase beta chain family.</text>
</comment>
<evidence type="ECO:0000256" key="4">
    <source>
        <dbReference type="ARBA" id="ARBA00022679"/>
    </source>
</evidence>
<dbReference type="InterPro" id="IPR037033">
    <property type="entry name" value="DNA-dir_RNAP_su2_hyb_sf"/>
</dbReference>
<dbReference type="SUPFAM" id="SSF64484">
    <property type="entry name" value="beta and beta-prime subunits of DNA dependent RNA-polymerase"/>
    <property type="match status" value="1"/>
</dbReference>
<dbReference type="AlphaFoldDB" id="A0A2U1KGR0"/>